<name>A0A4Y7TSI2_COPMI</name>
<protein>
    <submittedName>
        <fullName evidence="2">Uncharacterized protein</fullName>
    </submittedName>
</protein>
<gene>
    <name evidence="2" type="ORF">FA13DRAFT_1091017</name>
</gene>
<comment type="caution">
    <text evidence="2">The sequence shown here is derived from an EMBL/GenBank/DDBJ whole genome shotgun (WGS) entry which is preliminary data.</text>
</comment>
<evidence type="ECO:0000256" key="1">
    <source>
        <dbReference type="SAM" id="MobiDB-lite"/>
    </source>
</evidence>
<reference evidence="2 3" key="1">
    <citation type="journal article" date="2019" name="Nat. Ecol. Evol.">
        <title>Megaphylogeny resolves global patterns of mushroom evolution.</title>
        <authorList>
            <person name="Varga T."/>
            <person name="Krizsan K."/>
            <person name="Foldi C."/>
            <person name="Dima B."/>
            <person name="Sanchez-Garcia M."/>
            <person name="Sanchez-Ramirez S."/>
            <person name="Szollosi G.J."/>
            <person name="Szarkandi J.G."/>
            <person name="Papp V."/>
            <person name="Albert L."/>
            <person name="Andreopoulos W."/>
            <person name="Angelini C."/>
            <person name="Antonin V."/>
            <person name="Barry K.W."/>
            <person name="Bougher N.L."/>
            <person name="Buchanan P."/>
            <person name="Buyck B."/>
            <person name="Bense V."/>
            <person name="Catcheside P."/>
            <person name="Chovatia M."/>
            <person name="Cooper J."/>
            <person name="Damon W."/>
            <person name="Desjardin D."/>
            <person name="Finy P."/>
            <person name="Geml J."/>
            <person name="Haridas S."/>
            <person name="Hughes K."/>
            <person name="Justo A."/>
            <person name="Karasinski D."/>
            <person name="Kautmanova I."/>
            <person name="Kiss B."/>
            <person name="Kocsube S."/>
            <person name="Kotiranta H."/>
            <person name="LaButti K.M."/>
            <person name="Lechner B.E."/>
            <person name="Liimatainen K."/>
            <person name="Lipzen A."/>
            <person name="Lukacs Z."/>
            <person name="Mihaltcheva S."/>
            <person name="Morgado L.N."/>
            <person name="Niskanen T."/>
            <person name="Noordeloos M.E."/>
            <person name="Ohm R.A."/>
            <person name="Ortiz-Santana B."/>
            <person name="Ovrebo C."/>
            <person name="Racz N."/>
            <person name="Riley R."/>
            <person name="Savchenko A."/>
            <person name="Shiryaev A."/>
            <person name="Soop K."/>
            <person name="Spirin V."/>
            <person name="Szebenyi C."/>
            <person name="Tomsovsky M."/>
            <person name="Tulloss R.E."/>
            <person name="Uehling J."/>
            <person name="Grigoriev I.V."/>
            <person name="Vagvolgyi C."/>
            <person name="Papp T."/>
            <person name="Martin F.M."/>
            <person name="Miettinen O."/>
            <person name="Hibbett D.S."/>
            <person name="Nagy L.G."/>
        </authorList>
    </citation>
    <scope>NUCLEOTIDE SEQUENCE [LARGE SCALE GENOMIC DNA]</scope>
    <source>
        <strain evidence="2 3">FP101781</strain>
    </source>
</reference>
<dbReference type="Proteomes" id="UP000298030">
    <property type="component" value="Unassembled WGS sequence"/>
</dbReference>
<feature type="region of interest" description="Disordered" evidence="1">
    <location>
        <begin position="142"/>
        <end position="189"/>
    </location>
</feature>
<organism evidence="2 3">
    <name type="scientific">Coprinellus micaceus</name>
    <name type="common">Glistening ink-cap mushroom</name>
    <name type="synonym">Coprinus micaceus</name>
    <dbReference type="NCBI Taxonomy" id="71717"/>
    <lineage>
        <taxon>Eukaryota</taxon>
        <taxon>Fungi</taxon>
        <taxon>Dikarya</taxon>
        <taxon>Basidiomycota</taxon>
        <taxon>Agaricomycotina</taxon>
        <taxon>Agaricomycetes</taxon>
        <taxon>Agaricomycetidae</taxon>
        <taxon>Agaricales</taxon>
        <taxon>Agaricineae</taxon>
        <taxon>Psathyrellaceae</taxon>
        <taxon>Coprinellus</taxon>
    </lineage>
</organism>
<proteinExistence type="predicted"/>
<dbReference type="EMBL" id="QPFP01000005">
    <property type="protein sequence ID" value="TEB36951.1"/>
    <property type="molecule type" value="Genomic_DNA"/>
</dbReference>
<feature type="compositionally biased region" description="Basic and acidic residues" evidence="1">
    <location>
        <begin position="159"/>
        <end position="178"/>
    </location>
</feature>
<evidence type="ECO:0000313" key="2">
    <source>
        <dbReference type="EMBL" id="TEB36951.1"/>
    </source>
</evidence>
<keyword evidence="3" id="KW-1185">Reference proteome</keyword>
<sequence>MQPGRYKKASGGQSLPKRDFMPFQGHGFGVLGGRAAGEVKSSPNVSNSGAYGMGLGLQSQQAKIQYVFPCSDHNAESSRDSRMTERAQRPAPAFTHILYSSPETLTIVLNWHRLPRASTSPRTRVPSPNLNVTPLDTRSFMHTTAQGPIGRSTASRGRVGKEERETRDEGRRAVKRELTISSNRRRSVL</sequence>
<evidence type="ECO:0000313" key="3">
    <source>
        <dbReference type="Proteomes" id="UP000298030"/>
    </source>
</evidence>
<accession>A0A4Y7TSI2</accession>
<dbReference type="AlphaFoldDB" id="A0A4Y7TSI2"/>